<organism evidence="1 2">
    <name type="scientific">Amorphotheca resinae ATCC 22711</name>
    <dbReference type="NCBI Taxonomy" id="857342"/>
    <lineage>
        <taxon>Eukaryota</taxon>
        <taxon>Fungi</taxon>
        <taxon>Dikarya</taxon>
        <taxon>Ascomycota</taxon>
        <taxon>Pezizomycotina</taxon>
        <taxon>Leotiomycetes</taxon>
        <taxon>Helotiales</taxon>
        <taxon>Amorphothecaceae</taxon>
        <taxon>Amorphotheca</taxon>
    </lineage>
</organism>
<evidence type="ECO:0000313" key="1">
    <source>
        <dbReference type="EMBL" id="PSS25039.1"/>
    </source>
</evidence>
<evidence type="ECO:0000313" key="2">
    <source>
        <dbReference type="Proteomes" id="UP000241818"/>
    </source>
</evidence>
<dbReference type="Proteomes" id="UP000241818">
    <property type="component" value="Unassembled WGS sequence"/>
</dbReference>
<accession>A0A2T3B9T0</accession>
<dbReference type="OrthoDB" id="4367324at2759"/>
<proteinExistence type="predicted"/>
<name>A0A2T3B9T0_AMORE</name>
<sequence length="84" mass="9136">MACHYSRYGFIITDTCPFAFRITRCLVSPGLALGRPRRETAAASGHQRQTSDISMASGAHLSTIVNLSTISILWAAFHVCDIPP</sequence>
<dbReference type="GeneID" id="36572226"/>
<protein>
    <submittedName>
        <fullName evidence="1">Uncharacterized protein</fullName>
    </submittedName>
</protein>
<dbReference type="RefSeq" id="XP_024723638.1">
    <property type="nucleotide sequence ID" value="XM_024864145.1"/>
</dbReference>
<gene>
    <name evidence="1" type="ORF">M430DRAFT_197707</name>
</gene>
<keyword evidence="2" id="KW-1185">Reference proteome</keyword>
<reference evidence="1 2" key="1">
    <citation type="journal article" date="2018" name="New Phytol.">
        <title>Comparative genomics and transcriptomics depict ericoid mycorrhizal fungi as versatile saprotrophs and plant mutualists.</title>
        <authorList>
            <person name="Martino E."/>
            <person name="Morin E."/>
            <person name="Grelet G.A."/>
            <person name="Kuo A."/>
            <person name="Kohler A."/>
            <person name="Daghino S."/>
            <person name="Barry K.W."/>
            <person name="Cichocki N."/>
            <person name="Clum A."/>
            <person name="Dockter R.B."/>
            <person name="Hainaut M."/>
            <person name="Kuo R.C."/>
            <person name="LaButti K."/>
            <person name="Lindahl B.D."/>
            <person name="Lindquist E.A."/>
            <person name="Lipzen A."/>
            <person name="Khouja H.R."/>
            <person name="Magnuson J."/>
            <person name="Murat C."/>
            <person name="Ohm R.A."/>
            <person name="Singer S.W."/>
            <person name="Spatafora J.W."/>
            <person name="Wang M."/>
            <person name="Veneault-Fourrey C."/>
            <person name="Henrissat B."/>
            <person name="Grigoriev I.V."/>
            <person name="Martin F.M."/>
            <person name="Perotto S."/>
        </authorList>
    </citation>
    <scope>NUCLEOTIDE SEQUENCE [LARGE SCALE GENOMIC DNA]</scope>
    <source>
        <strain evidence="1 2">ATCC 22711</strain>
    </source>
</reference>
<dbReference type="EMBL" id="KZ679007">
    <property type="protein sequence ID" value="PSS25039.1"/>
    <property type="molecule type" value="Genomic_DNA"/>
</dbReference>
<dbReference type="InParanoid" id="A0A2T3B9T0"/>
<dbReference type="AlphaFoldDB" id="A0A2T3B9T0"/>